<keyword evidence="1" id="KW-0812">Transmembrane</keyword>
<protein>
    <submittedName>
        <fullName evidence="2">Uncharacterized protein</fullName>
    </submittedName>
</protein>
<feature type="transmembrane region" description="Helical" evidence="1">
    <location>
        <begin position="6"/>
        <end position="22"/>
    </location>
</feature>
<dbReference type="EMBL" id="MT143763">
    <property type="protein sequence ID" value="QJB02160.1"/>
    <property type="molecule type" value="Genomic_DNA"/>
</dbReference>
<evidence type="ECO:0000313" key="2">
    <source>
        <dbReference type="EMBL" id="QJB02160.1"/>
    </source>
</evidence>
<feature type="transmembrane region" description="Helical" evidence="1">
    <location>
        <begin position="34"/>
        <end position="53"/>
    </location>
</feature>
<organism evidence="2">
    <name type="scientific">viral metagenome</name>
    <dbReference type="NCBI Taxonomy" id="1070528"/>
    <lineage>
        <taxon>unclassified sequences</taxon>
        <taxon>metagenomes</taxon>
        <taxon>organismal metagenomes</taxon>
    </lineage>
</organism>
<keyword evidence="1" id="KW-1133">Transmembrane helix</keyword>
<reference evidence="2" key="1">
    <citation type="submission" date="2020-03" db="EMBL/GenBank/DDBJ databases">
        <title>The deep terrestrial virosphere.</title>
        <authorList>
            <person name="Holmfeldt K."/>
            <person name="Nilsson E."/>
            <person name="Simone D."/>
            <person name="Lopez-Fernandez M."/>
            <person name="Wu X."/>
            <person name="de Brujin I."/>
            <person name="Lundin D."/>
            <person name="Andersson A."/>
            <person name="Bertilsson S."/>
            <person name="Dopson M."/>
        </authorList>
    </citation>
    <scope>NUCLEOTIDE SEQUENCE</scope>
    <source>
        <strain evidence="2">MM171B01435</strain>
    </source>
</reference>
<proteinExistence type="predicted"/>
<evidence type="ECO:0000256" key="1">
    <source>
        <dbReference type="SAM" id="Phobius"/>
    </source>
</evidence>
<accession>A0A6M3M7M4</accession>
<gene>
    <name evidence="2" type="ORF">MM171B01435_0003</name>
</gene>
<sequence length="86" mass="9579">MYLQEIITILGALAWFLIGYYGREPEENFNPEKVLKTVIAGLIIGVLIVIFGLPEPDALTVLDILSRLGAVATLEKLWKILIKRLG</sequence>
<name>A0A6M3M7M4_9ZZZZ</name>
<keyword evidence="1" id="KW-0472">Membrane</keyword>
<dbReference type="AlphaFoldDB" id="A0A6M3M7M4"/>